<name>A0A226D236_FOLCA</name>
<dbReference type="Gene3D" id="3.40.720.10">
    <property type="entry name" value="Alkaline Phosphatase, subunit A"/>
    <property type="match status" value="1"/>
</dbReference>
<dbReference type="EMBL" id="LNIX01000037">
    <property type="protein sequence ID" value="OXA39645.1"/>
    <property type="molecule type" value="Genomic_DNA"/>
</dbReference>
<dbReference type="Proteomes" id="UP000198287">
    <property type="component" value="Unassembled WGS sequence"/>
</dbReference>
<feature type="binding site" evidence="4">
    <location>
        <position position="114"/>
    </location>
    <ligand>
        <name>Mg(2+)</name>
        <dbReference type="ChEBI" id="CHEBI:18420"/>
    </ligand>
</feature>
<dbReference type="Pfam" id="PF00245">
    <property type="entry name" value="Alk_phosphatase"/>
    <property type="match status" value="1"/>
</dbReference>
<dbReference type="InterPro" id="IPR017850">
    <property type="entry name" value="Alkaline_phosphatase_core_sf"/>
</dbReference>
<comment type="cofactor">
    <cofactor evidence="4">
        <name>Zn(2+)</name>
        <dbReference type="ChEBI" id="CHEBI:29105"/>
    </cofactor>
    <text evidence="4">Binds 2 Zn(2+) ions.</text>
</comment>
<dbReference type="SUPFAM" id="SSF53649">
    <property type="entry name" value="Alkaline phosphatase-like"/>
    <property type="match status" value="1"/>
</dbReference>
<comment type="cofactor">
    <cofactor evidence="4">
        <name>Mg(2+)</name>
        <dbReference type="ChEBI" id="CHEBI:18420"/>
    </cofactor>
    <text evidence="4">Binds 1 Mg(2+) ion.</text>
</comment>
<dbReference type="EC" id="3.1.3.1" evidence="1"/>
<feature type="binding site" evidence="4">
    <location>
        <position position="362"/>
    </location>
    <ligand>
        <name>Zn(2+)</name>
        <dbReference type="ChEBI" id="CHEBI:29105"/>
        <label>2</label>
    </ligand>
</feature>
<evidence type="ECO:0000256" key="1">
    <source>
        <dbReference type="ARBA" id="ARBA00012647"/>
    </source>
</evidence>
<evidence type="ECO:0000256" key="3">
    <source>
        <dbReference type="PIRSR" id="PIRSR601952-1"/>
    </source>
</evidence>
<dbReference type="OrthoDB" id="5818554at2759"/>
<evidence type="ECO:0000313" key="6">
    <source>
        <dbReference type="EMBL" id="OXA39645.1"/>
    </source>
</evidence>
<feature type="binding site" evidence="4">
    <location>
        <position position="404"/>
    </location>
    <ligand>
        <name>Zn(2+)</name>
        <dbReference type="ChEBI" id="CHEBI:29105"/>
        <label>2</label>
    </ligand>
</feature>
<dbReference type="PRINTS" id="PR00113">
    <property type="entry name" value="ALKPHPHTASE"/>
</dbReference>
<accession>A0A226D236</accession>
<dbReference type="GO" id="GO:0004035">
    <property type="term" value="F:alkaline phosphatase activity"/>
    <property type="evidence" value="ECO:0007669"/>
    <property type="project" value="UniProtKB-EC"/>
</dbReference>
<evidence type="ECO:0000256" key="5">
    <source>
        <dbReference type="RuleBase" id="RU003946"/>
    </source>
</evidence>
<dbReference type="InterPro" id="IPR001952">
    <property type="entry name" value="Alkaline_phosphatase"/>
</dbReference>
<comment type="caution">
    <text evidence="6">The sequence shown here is derived from an EMBL/GenBank/DDBJ whole genome shotgun (WGS) entry which is preliminary data.</text>
</comment>
<organism evidence="6 7">
    <name type="scientific">Folsomia candida</name>
    <name type="common">Springtail</name>
    <dbReference type="NCBI Taxonomy" id="158441"/>
    <lineage>
        <taxon>Eukaryota</taxon>
        <taxon>Metazoa</taxon>
        <taxon>Ecdysozoa</taxon>
        <taxon>Arthropoda</taxon>
        <taxon>Hexapoda</taxon>
        <taxon>Collembola</taxon>
        <taxon>Entomobryomorpha</taxon>
        <taxon>Isotomoidea</taxon>
        <taxon>Isotomidae</taxon>
        <taxon>Proisotominae</taxon>
        <taxon>Folsomia</taxon>
    </lineage>
</organism>
<sequence>MKCFGVFLFLGKESKWQILWRHSHCISAIILLLLVGLIGGGDAHIHRPRPRSQMLDNSAEDWMHSFKPNPKERAGSVKSEDSTFWYNHAQNSLRSQKVNMIERVAKNVIFFLGDGMSFATITAARIFKGQLEGSPFGEEAELNFEHFPHIGLSKSFCVDSQVADSACSSTAYMGGTKGNIATAAGKATGIITTTRVTHGKPHQPELMHIRLIEIGKTTRQDYQIMSLKVIMGGGRRELTPSSVMDVENQRPGRREDGKNLIEYWLKGKPPKSSKYVWNRDQLMSINASQVDNVLGLFAHDHMDYVTDAGKCFPCFVKSQGMKSRDLHANADPSLPEMTKVAIDILSKNPNGFVLFVEGGRIDHAHHSTKAQKALVETIALDAAVAAALEMTSEQDTLTIVTADHSHVMTISGYAQRGNPILGFSGISDVDDLPYTTLRGSELFANEWVIILQH</sequence>
<evidence type="ECO:0000313" key="7">
    <source>
        <dbReference type="Proteomes" id="UP000198287"/>
    </source>
</evidence>
<gene>
    <name evidence="6" type="ORF">Fcan01_25552</name>
</gene>
<feature type="binding site" evidence="4">
    <location>
        <position position="198"/>
    </location>
    <ligand>
        <name>Mg(2+)</name>
        <dbReference type="ChEBI" id="CHEBI:18420"/>
    </ligand>
</feature>
<keyword evidence="2" id="KW-0597">Phosphoprotein</keyword>
<keyword evidence="7" id="KW-1185">Reference proteome</keyword>
<dbReference type="OMA" id="NDCAGAR"/>
<keyword evidence="4" id="KW-0460">Magnesium</keyword>
<feature type="binding site" evidence="4">
    <location>
        <position position="366"/>
    </location>
    <ligand>
        <name>Zn(2+)</name>
        <dbReference type="ChEBI" id="CHEBI:29105"/>
        <label>2</label>
    </ligand>
</feature>
<feature type="binding site" evidence="4">
    <location>
        <position position="114"/>
    </location>
    <ligand>
        <name>Zn(2+)</name>
        <dbReference type="ChEBI" id="CHEBI:29105"/>
        <label>2</label>
    </ligand>
</feature>
<feature type="binding site" evidence="4">
    <location>
        <position position="403"/>
    </location>
    <ligand>
        <name>Zn(2+)</name>
        <dbReference type="ChEBI" id="CHEBI:29105"/>
        <label>2</label>
    </ligand>
</feature>
<protein>
    <recommendedName>
        <fullName evidence="1">alkaline phosphatase</fullName>
        <ecNumber evidence="1">3.1.3.1</ecNumber>
    </recommendedName>
</protein>
<reference evidence="6 7" key="1">
    <citation type="submission" date="2015-12" db="EMBL/GenBank/DDBJ databases">
        <title>The genome of Folsomia candida.</title>
        <authorList>
            <person name="Faddeeva A."/>
            <person name="Derks M.F."/>
            <person name="Anvar Y."/>
            <person name="Smit S."/>
            <person name="Van Straalen N."/>
            <person name="Roelofs D."/>
        </authorList>
    </citation>
    <scope>NUCLEOTIDE SEQUENCE [LARGE SCALE GENOMIC DNA]</scope>
    <source>
        <strain evidence="6 7">VU population</strain>
        <tissue evidence="6">Whole body</tissue>
    </source>
</reference>
<dbReference type="CDD" id="cd16012">
    <property type="entry name" value="ALP"/>
    <property type="match status" value="1"/>
</dbReference>
<comment type="similarity">
    <text evidence="5">Belongs to the alkaline phosphatase family.</text>
</comment>
<dbReference type="AlphaFoldDB" id="A0A226D236"/>
<keyword evidence="4" id="KW-0479">Metal-binding</keyword>
<evidence type="ECO:0000256" key="4">
    <source>
        <dbReference type="PIRSR" id="PIRSR601952-2"/>
    </source>
</evidence>
<keyword evidence="4" id="KW-0862">Zinc</keyword>
<evidence type="ECO:0000256" key="2">
    <source>
        <dbReference type="ARBA" id="ARBA00022553"/>
    </source>
</evidence>
<feature type="binding site" evidence="4">
    <location>
        <position position="357"/>
    </location>
    <ligand>
        <name>Mg(2+)</name>
        <dbReference type="ChEBI" id="CHEBI:18420"/>
    </ligand>
</feature>
<dbReference type="GO" id="GO:0046872">
    <property type="term" value="F:metal ion binding"/>
    <property type="evidence" value="ECO:0007669"/>
    <property type="project" value="UniProtKB-KW"/>
</dbReference>
<feature type="active site" description="Phosphoserine intermediate" evidence="3">
    <location>
        <position position="165"/>
    </location>
</feature>
<dbReference type="SMART" id="SM00098">
    <property type="entry name" value="alkPPc"/>
    <property type="match status" value="1"/>
</dbReference>
<dbReference type="PANTHER" id="PTHR11596:SF5">
    <property type="entry name" value="ALKALINE PHOSPHATASE"/>
    <property type="match status" value="1"/>
</dbReference>
<proteinExistence type="inferred from homology"/>
<dbReference type="PANTHER" id="PTHR11596">
    <property type="entry name" value="ALKALINE PHOSPHATASE"/>
    <property type="match status" value="1"/>
</dbReference>